<gene>
    <name evidence="5" type="ORF">ACFFV7_13745</name>
</gene>
<dbReference type="PROSITE" id="PS00211">
    <property type="entry name" value="ABC_TRANSPORTER_1"/>
    <property type="match status" value="1"/>
</dbReference>
<reference evidence="5 6" key="1">
    <citation type="submission" date="2024-09" db="EMBL/GenBank/DDBJ databases">
        <authorList>
            <person name="Sun Q."/>
            <person name="Mori K."/>
        </authorList>
    </citation>
    <scope>NUCLEOTIDE SEQUENCE [LARGE SCALE GENOMIC DNA]</scope>
    <source>
        <strain evidence="5 6">CCM 3426</strain>
    </source>
</reference>
<dbReference type="PANTHER" id="PTHR24220:SF86">
    <property type="entry name" value="ABC TRANSPORTER ABCH.1"/>
    <property type="match status" value="1"/>
</dbReference>
<feature type="domain" description="ABC transporter" evidence="4">
    <location>
        <begin position="13"/>
        <end position="238"/>
    </location>
</feature>
<organism evidence="5 6">
    <name type="scientific">Nonomuraea spiralis</name>
    <dbReference type="NCBI Taxonomy" id="46182"/>
    <lineage>
        <taxon>Bacteria</taxon>
        <taxon>Bacillati</taxon>
        <taxon>Actinomycetota</taxon>
        <taxon>Actinomycetes</taxon>
        <taxon>Streptosporangiales</taxon>
        <taxon>Streptosporangiaceae</taxon>
        <taxon>Nonomuraea</taxon>
    </lineage>
</organism>
<evidence type="ECO:0000256" key="2">
    <source>
        <dbReference type="ARBA" id="ARBA00022741"/>
    </source>
</evidence>
<evidence type="ECO:0000313" key="5">
    <source>
        <dbReference type="EMBL" id="MFB9202256.1"/>
    </source>
</evidence>
<dbReference type="InterPro" id="IPR017871">
    <property type="entry name" value="ABC_transporter-like_CS"/>
</dbReference>
<keyword evidence="1" id="KW-0813">Transport</keyword>
<evidence type="ECO:0000259" key="4">
    <source>
        <dbReference type="PROSITE" id="PS50893"/>
    </source>
</evidence>
<dbReference type="InterPro" id="IPR003593">
    <property type="entry name" value="AAA+_ATPase"/>
</dbReference>
<dbReference type="SUPFAM" id="SSF52540">
    <property type="entry name" value="P-loop containing nucleoside triphosphate hydrolases"/>
    <property type="match status" value="1"/>
</dbReference>
<accession>A0ABV5ICK8</accession>
<evidence type="ECO:0000256" key="1">
    <source>
        <dbReference type="ARBA" id="ARBA00022448"/>
    </source>
</evidence>
<dbReference type="PROSITE" id="PS50893">
    <property type="entry name" value="ABC_TRANSPORTER_2"/>
    <property type="match status" value="1"/>
</dbReference>
<dbReference type="Gene3D" id="3.40.50.300">
    <property type="entry name" value="P-loop containing nucleotide triphosphate hydrolases"/>
    <property type="match status" value="1"/>
</dbReference>
<dbReference type="PANTHER" id="PTHR24220">
    <property type="entry name" value="IMPORT ATP-BINDING PROTEIN"/>
    <property type="match status" value="1"/>
</dbReference>
<protein>
    <submittedName>
        <fullName evidence="5">ABC transporter ATP-binding protein</fullName>
    </submittedName>
</protein>
<dbReference type="InterPro" id="IPR003439">
    <property type="entry name" value="ABC_transporter-like_ATP-bd"/>
</dbReference>
<comment type="caution">
    <text evidence="5">The sequence shown here is derived from an EMBL/GenBank/DDBJ whole genome shotgun (WGS) entry which is preliminary data.</text>
</comment>
<evidence type="ECO:0000256" key="3">
    <source>
        <dbReference type="ARBA" id="ARBA00022840"/>
    </source>
</evidence>
<dbReference type="EMBL" id="JBHMEI010000006">
    <property type="protein sequence ID" value="MFB9202256.1"/>
    <property type="molecule type" value="Genomic_DNA"/>
</dbReference>
<proteinExistence type="predicted"/>
<name>A0ABV5ICK8_9ACTN</name>
<dbReference type="InterPro" id="IPR015854">
    <property type="entry name" value="ABC_transpr_LolD-like"/>
</dbReference>
<keyword evidence="6" id="KW-1185">Reference proteome</keyword>
<dbReference type="CDD" id="cd03255">
    <property type="entry name" value="ABC_MJ0796_LolCDE_FtsE"/>
    <property type="match status" value="1"/>
</dbReference>
<keyword evidence="2" id="KW-0547">Nucleotide-binding</keyword>
<dbReference type="GO" id="GO:0005524">
    <property type="term" value="F:ATP binding"/>
    <property type="evidence" value="ECO:0007669"/>
    <property type="project" value="UniProtKB-KW"/>
</dbReference>
<dbReference type="InterPro" id="IPR017911">
    <property type="entry name" value="MacB-like_ATP-bd"/>
</dbReference>
<evidence type="ECO:0000313" key="6">
    <source>
        <dbReference type="Proteomes" id="UP001589647"/>
    </source>
</evidence>
<sequence length="238" mass="25569">MMAPTAPPVTAAVEAVDVVRRYQLDGVAVEALRGVSLRIEHGEFAAVVGPSGSGKSTLMHLLGCLDRPTSGVLRVGGVEVSRLSESELAGLRNRTIGFVFQSFHLMGRTSALDNVALPLVYRGVGRAERRSRAAAALESVGLGHRMRHRPSQMSGGEQQRVAIARALVGEPEVLLADEPTGNLDTRNGVEVMAMLDRLNEERGVAVVLVTHEPEIAAHARRQIHVRDGLIEQDTVSRP</sequence>
<dbReference type="SMART" id="SM00382">
    <property type="entry name" value="AAA"/>
    <property type="match status" value="1"/>
</dbReference>
<dbReference type="Proteomes" id="UP001589647">
    <property type="component" value="Unassembled WGS sequence"/>
</dbReference>
<dbReference type="Pfam" id="PF00005">
    <property type="entry name" value="ABC_tran"/>
    <property type="match status" value="1"/>
</dbReference>
<keyword evidence="3 5" id="KW-0067">ATP-binding</keyword>
<dbReference type="InterPro" id="IPR027417">
    <property type="entry name" value="P-loop_NTPase"/>
</dbReference>
<dbReference type="RefSeq" id="WP_229823833.1">
    <property type="nucleotide sequence ID" value="NZ_BMRC01000004.1"/>
</dbReference>